<name>A0A1L9VHM0_ASPGL</name>
<evidence type="ECO:0000256" key="2">
    <source>
        <dbReference type="ARBA" id="ARBA00023043"/>
    </source>
</evidence>
<dbReference type="InterPro" id="IPR002110">
    <property type="entry name" value="Ankyrin_rpt"/>
</dbReference>
<evidence type="ECO:0000313" key="5">
    <source>
        <dbReference type="Proteomes" id="UP000184300"/>
    </source>
</evidence>
<sequence>MMRLLIENKATLDTPDCQGNTALMLAIGNLQYAAVVLLLNEAASVKVKRHDGYSALDIASILGDQAMIELLMEHEAENEAATSDKACVQ</sequence>
<dbReference type="Gene3D" id="1.25.40.20">
    <property type="entry name" value="Ankyrin repeat-containing domain"/>
    <property type="match status" value="1"/>
</dbReference>
<dbReference type="VEuPathDB" id="FungiDB:ASPGLDRAFT_47977"/>
<dbReference type="PANTHER" id="PTHR24141">
    <property type="entry name" value="2-5A-DEPENDENT RIBONUCLEASE"/>
    <property type="match status" value="1"/>
</dbReference>
<dbReference type="GeneID" id="34463050"/>
<dbReference type="PROSITE" id="PS50088">
    <property type="entry name" value="ANK_REPEAT"/>
    <property type="match status" value="1"/>
</dbReference>
<dbReference type="Proteomes" id="UP000184300">
    <property type="component" value="Unassembled WGS sequence"/>
</dbReference>
<organism evidence="4 5">
    <name type="scientific">Aspergillus glaucus CBS 516.65</name>
    <dbReference type="NCBI Taxonomy" id="1160497"/>
    <lineage>
        <taxon>Eukaryota</taxon>
        <taxon>Fungi</taxon>
        <taxon>Dikarya</taxon>
        <taxon>Ascomycota</taxon>
        <taxon>Pezizomycotina</taxon>
        <taxon>Eurotiomycetes</taxon>
        <taxon>Eurotiomycetidae</taxon>
        <taxon>Eurotiales</taxon>
        <taxon>Aspergillaceae</taxon>
        <taxon>Aspergillus</taxon>
        <taxon>Aspergillus subgen. Aspergillus</taxon>
    </lineage>
</organism>
<accession>A0A1L9VHM0</accession>
<keyword evidence="2 3" id="KW-0040">ANK repeat</keyword>
<reference evidence="5" key="1">
    <citation type="journal article" date="2017" name="Genome Biol.">
        <title>Comparative genomics reveals high biological diversity and specific adaptations in the industrially and medically important fungal genus Aspergillus.</title>
        <authorList>
            <person name="de Vries R.P."/>
            <person name="Riley R."/>
            <person name="Wiebenga A."/>
            <person name="Aguilar-Osorio G."/>
            <person name="Amillis S."/>
            <person name="Uchima C.A."/>
            <person name="Anderluh G."/>
            <person name="Asadollahi M."/>
            <person name="Askin M."/>
            <person name="Barry K."/>
            <person name="Battaglia E."/>
            <person name="Bayram O."/>
            <person name="Benocci T."/>
            <person name="Braus-Stromeyer S.A."/>
            <person name="Caldana C."/>
            <person name="Canovas D."/>
            <person name="Cerqueira G.C."/>
            <person name="Chen F."/>
            <person name="Chen W."/>
            <person name="Choi C."/>
            <person name="Clum A."/>
            <person name="Dos Santos R.A."/>
            <person name="Damasio A.R."/>
            <person name="Diallinas G."/>
            <person name="Emri T."/>
            <person name="Fekete E."/>
            <person name="Flipphi M."/>
            <person name="Freyberg S."/>
            <person name="Gallo A."/>
            <person name="Gournas C."/>
            <person name="Habgood R."/>
            <person name="Hainaut M."/>
            <person name="Harispe M.L."/>
            <person name="Henrissat B."/>
            <person name="Hilden K.S."/>
            <person name="Hope R."/>
            <person name="Hossain A."/>
            <person name="Karabika E."/>
            <person name="Karaffa L."/>
            <person name="Karanyi Z."/>
            <person name="Krasevec N."/>
            <person name="Kuo A."/>
            <person name="Kusch H."/>
            <person name="LaButti K."/>
            <person name="Lagendijk E.L."/>
            <person name="Lapidus A."/>
            <person name="Levasseur A."/>
            <person name="Lindquist E."/>
            <person name="Lipzen A."/>
            <person name="Logrieco A.F."/>
            <person name="MacCabe A."/>
            <person name="Maekelae M.R."/>
            <person name="Malavazi I."/>
            <person name="Melin P."/>
            <person name="Meyer V."/>
            <person name="Mielnichuk N."/>
            <person name="Miskei M."/>
            <person name="Molnar A.P."/>
            <person name="Mule G."/>
            <person name="Ngan C.Y."/>
            <person name="Orejas M."/>
            <person name="Orosz E."/>
            <person name="Ouedraogo J.P."/>
            <person name="Overkamp K.M."/>
            <person name="Park H.-S."/>
            <person name="Perrone G."/>
            <person name="Piumi F."/>
            <person name="Punt P.J."/>
            <person name="Ram A.F."/>
            <person name="Ramon A."/>
            <person name="Rauscher S."/>
            <person name="Record E."/>
            <person name="Riano-Pachon D.M."/>
            <person name="Robert V."/>
            <person name="Roehrig J."/>
            <person name="Ruller R."/>
            <person name="Salamov A."/>
            <person name="Salih N.S."/>
            <person name="Samson R.A."/>
            <person name="Sandor E."/>
            <person name="Sanguinetti M."/>
            <person name="Schuetze T."/>
            <person name="Sepcic K."/>
            <person name="Shelest E."/>
            <person name="Sherlock G."/>
            <person name="Sophianopoulou V."/>
            <person name="Squina F.M."/>
            <person name="Sun H."/>
            <person name="Susca A."/>
            <person name="Todd R.B."/>
            <person name="Tsang A."/>
            <person name="Unkles S.E."/>
            <person name="van de Wiele N."/>
            <person name="van Rossen-Uffink D."/>
            <person name="Oliveira J.V."/>
            <person name="Vesth T.C."/>
            <person name="Visser J."/>
            <person name="Yu J.-H."/>
            <person name="Zhou M."/>
            <person name="Andersen M.R."/>
            <person name="Archer D.B."/>
            <person name="Baker S.E."/>
            <person name="Benoit I."/>
            <person name="Brakhage A.A."/>
            <person name="Braus G.H."/>
            <person name="Fischer R."/>
            <person name="Frisvad J.C."/>
            <person name="Goldman G.H."/>
            <person name="Houbraken J."/>
            <person name="Oakley B."/>
            <person name="Pocsi I."/>
            <person name="Scazzocchio C."/>
            <person name="Seiboth B."/>
            <person name="vanKuyk P.A."/>
            <person name="Wortman J."/>
            <person name="Dyer P.S."/>
            <person name="Grigoriev I.V."/>
        </authorList>
    </citation>
    <scope>NUCLEOTIDE SEQUENCE [LARGE SCALE GENOMIC DNA]</scope>
    <source>
        <strain evidence="5">CBS 516.65</strain>
    </source>
</reference>
<dbReference type="GO" id="GO:0004540">
    <property type="term" value="F:RNA nuclease activity"/>
    <property type="evidence" value="ECO:0007669"/>
    <property type="project" value="TreeGrafter"/>
</dbReference>
<dbReference type="AlphaFoldDB" id="A0A1L9VHM0"/>
<evidence type="ECO:0000256" key="1">
    <source>
        <dbReference type="ARBA" id="ARBA00022737"/>
    </source>
</evidence>
<dbReference type="EMBL" id="KV878899">
    <property type="protein sequence ID" value="OJJ83428.1"/>
    <property type="molecule type" value="Genomic_DNA"/>
</dbReference>
<evidence type="ECO:0000313" key="4">
    <source>
        <dbReference type="EMBL" id="OJJ83428.1"/>
    </source>
</evidence>
<feature type="repeat" description="ANK" evidence="3">
    <location>
        <begin position="51"/>
        <end position="83"/>
    </location>
</feature>
<protein>
    <submittedName>
        <fullName evidence="4">Uncharacterized protein</fullName>
    </submittedName>
</protein>
<dbReference type="Pfam" id="PF12796">
    <property type="entry name" value="Ank_2"/>
    <property type="match status" value="1"/>
</dbReference>
<dbReference type="RefSeq" id="XP_022400126.1">
    <property type="nucleotide sequence ID" value="XM_022546789.1"/>
</dbReference>
<keyword evidence="5" id="KW-1185">Reference proteome</keyword>
<evidence type="ECO:0000256" key="3">
    <source>
        <dbReference type="PROSITE-ProRule" id="PRU00023"/>
    </source>
</evidence>
<dbReference type="OrthoDB" id="341259at2759"/>
<dbReference type="PANTHER" id="PTHR24141:SF1">
    <property type="entry name" value="2-5A-DEPENDENT RIBONUCLEASE"/>
    <property type="match status" value="1"/>
</dbReference>
<dbReference type="GO" id="GO:0003723">
    <property type="term" value="F:RNA binding"/>
    <property type="evidence" value="ECO:0007669"/>
    <property type="project" value="TreeGrafter"/>
</dbReference>
<proteinExistence type="predicted"/>
<keyword evidence="1" id="KW-0677">Repeat</keyword>
<dbReference type="SUPFAM" id="SSF48403">
    <property type="entry name" value="Ankyrin repeat"/>
    <property type="match status" value="1"/>
</dbReference>
<dbReference type="SMART" id="SM00248">
    <property type="entry name" value="ANK"/>
    <property type="match status" value="2"/>
</dbReference>
<dbReference type="InterPro" id="IPR036770">
    <property type="entry name" value="Ankyrin_rpt-contain_sf"/>
</dbReference>
<gene>
    <name evidence="4" type="ORF">ASPGLDRAFT_47977</name>
</gene>
<dbReference type="GO" id="GO:0006396">
    <property type="term" value="P:RNA processing"/>
    <property type="evidence" value="ECO:0007669"/>
    <property type="project" value="TreeGrafter"/>
</dbReference>